<reference evidence="2" key="1">
    <citation type="submission" date="2023-07" db="EMBL/GenBank/DDBJ databases">
        <title>A chromosome-level genome assembly of Lolium multiflorum.</title>
        <authorList>
            <person name="Chen Y."/>
            <person name="Copetti D."/>
            <person name="Kolliker R."/>
            <person name="Studer B."/>
        </authorList>
    </citation>
    <scope>NUCLEOTIDE SEQUENCE</scope>
    <source>
        <strain evidence="2">02402/16</strain>
        <tissue evidence="2">Leaf</tissue>
    </source>
</reference>
<proteinExistence type="predicted"/>
<dbReference type="EMBL" id="JAUUTY010000006">
    <property type="protein sequence ID" value="KAK1620024.1"/>
    <property type="molecule type" value="Genomic_DNA"/>
</dbReference>
<accession>A0AAD8RI35</accession>
<gene>
    <name evidence="2" type="ORF">QYE76_025541</name>
</gene>
<comment type="caution">
    <text evidence="2">The sequence shown here is derived from an EMBL/GenBank/DDBJ whole genome shotgun (WGS) entry which is preliminary data.</text>
</comment>
<keyword evidence="3" id="KW-1185">Reference proteome</keyword>
<evidence type="ECO:0000313" key="2">
    <source>
        <dbReference type="EMBL" id="KAK1620024.1"/>
    </source>
</evidence>
<feature type="region of interest" description="Disordered" evidence="1">
    <location>
        <begin position="266"/>
        <end position="297"/>
    </location>
</feature>
<evidence type="ECO:0000256" key="1">
    <source>
        <dbReference type="SAM" id="MobiDB-lite"/>
    </source>
</evidence>
<dbReference type="PANTHER" id="PTHR31286">
    <property type="entry name" value="GLYCINE-RICH CELL WALL STRUCTURAL PROTEIN 1.8-LIKE"/>
    <property type="match status" value="1"/>
</dbReference>
<dbReference type="PANTHER" id="PTHR31286:SF167">
    <property type="entry name" value="OS09G0268800 PROTEIN"/>
    <property type="match status" value="1"/>
</dbReference>
<feature type="compositionally biased region" description="Gly residues" evidence="1">
    <location>
        <begin position="266"/>
        <end position="275"/>
    </location>
</feature>
<protein>
    <recommendedName>
        <fullName evidence="4">DUF4283 domain-containing protein</fullName>
    </recommendedName>
</protein>
<organism evidence="2 3">
    <name type="scientific">Lolium multiflorum</name>
    <name type="common">Italian ryegrass</name>
    <name type="synonym">Lolium perenne subsp. multiflorum</name>
    <dbReference type="NCBI Taxonomy" id="4521"/>
    <lineage>
        <taxon>Eukaryota</taxon>
        <taxon>Viridiplantae</taxon>
        <taxon>Streptophyta</taxon>
        <taxon>Embryophyta</taxon>
        <taxon>Tracheophyta</taxon>
        <taxon>Spermatophyta</taxon>
        <taxon>Magnoliopsida</taxon>
        <taxon>Liliopsida</taxon>
        <taxon>Poales</taxon>
        <taxon>Poaceae</taxon>
        <taxon>BOP clade</taxon>
        <taxon>Pooideae</taxon>
        <taxon>Poodae</taxon>
        <taxon>Poeae</taxon>
        <taxon>Poeae Chloroplast Group 2 (Poeae type)</taxon>
        <taxon>Loliodinae</taxon>
        <taxon>Loliinae</taxon>
        <taxon>Lolium</taxon>
    </lineage>
</organism>
<feature type="compositionally biased region" description="Basic and acidic residues" evidence="1">
    <location>
        <begin position="278"/>
        <end position="288"/>
    </location>
</feature>
<sequence>MASPANSTSQPSGSRIKKAEAIGELLQRLGIEEDELDDLVFEEEESAPKQGIKWMALAKAHTTNPFSSATFEQHMMNAWSSAKSIEFHHLEGNLFTIQCFCLGDWLKVKDGGPWLFRQNAVCIEEYDGLVPPESVDLNFFDTWIQIHKLPIGYRNETLIKNLTERKVGKALKVETNVNGMGNFVHVKIRLDVRKALARFVSISREGQREFYQLQYEKIPRFCGACGLFGHSHLECGTGEHDEENLKWGDFLKADWGTWHARSLGMGRGGGRGSGRTGRVWEEGNRGRGTDPIGRGRSMIPWRHNVLGVQETKNSEGDLEDTASSPGKKHDMELDNRALNTAIAKRSLNMDVDDLDDSEAAKENLPTDGTAAMVTDGNFLENAMIEENDKDRKKRTKKELTPLH</sequence>
<name>A0AAD8RI35_LOLMU</name>
<feature type="region of interest" description="Disordered" evidence="1">
    <location>
        <begin position="382"/>
        <end position="403"/>
    </location>
</feature>
<evidence type="ECO:0000313" key="3">
    <source>
        <dbReference type="Proteomes" id="UP001231189"/>
    </source>
</evidence>
<dbReference type="InterPro" id="IPR040256">
    <property type="entry name" value="At4g02000-like"/>
</dbReference>
<dbReference type="Proteomes" id="UP001231189">
    <property type="component" value="Unassembled WGS sequence"/>
</dbReference>
<evidence type="ECO:0008006" key="4">
    <source>
        <dbReference type="Google" id="ProtNLM"/>
    </source>
</evidence>
<dbReference type="AlphaFoldDB" id="A0AAD8RI35"/>
<feature type="region of interest" description="Disordered" evidence="1">
    <location>
        <begin position="310"/>
        <end position="330"/>
    </location>
</feature>